<evidence type="ECO:0000259" key="9">
    <source>
        <dbReference type="PROSITE" id="PS51866"/>
    </source>
</evidence>
<dbReference type="InterPro" id="IPR017871">
    <property type="entry name" value="ABC_transporter-like_CS"/>
</dbReference>
<dbReference type="eggNOG" id="COG4148">
    <property type="taxonomic scope" value="Bacteria"/>
</dbReference>
<evidence type="ECO:0000259" key="8">
    <source>
        <dbReference type="PROSITE" id="PS50893"/>
    </source>
</evidence>
<dbReference type="HOGENOM" id="CLU_000604_1_1_6"/>
<dbReference type="Pfam" id="PF03459">
    <property type="entry name" value="TOBE"/>
    <property type="match status" value="1"/>
</dbReference>
<evidence type="ECO:0000256" key="6">
    <source>
        <dbReference type="ARBA" id="ARBA00023136"/>
    </source>
</evidence>
<reference evidence="10 11" key="1">
    <citation type="submission" date="2011-05" db="EMBL/GenBank/DDBJ databases">
        <title>Complete sequence of Thioalkalimicrobium cyclicum ALM1.</title>
        <authorList>
            <consortium name="US DOE Joint Genome Institute"/>
            <person name="Lucas S."/>
            <person name="Han J."/>
            <person name="Lapidus A."/>
            <person name="Cheng J.-F."/>
            <person name="Goodwin L."/>
            <person name="Pitluck S."/>
            <person name="Peters L."/>
            <person name="Mikhailova N."/>
            <person name="Davenport K."/>
            <person name="Han C."/>
            <person name="Tapia R."/>
            <person name="Land M."/>
            <person name="Hauser L."/>
            <person name="Kyrpides N."/>
            <person name="Ivanova N."/>
            <person name="Pagani I."/>
            <person name="Kappler U."/>
            <person name="Woyke T."/>
        </authorList>
    </citation>
    <scope>NUCLEOTIDE SEQUENCE [LARGE SCALE GENOMIC DNA]</scope>
    <source>
        <strain evidence="11">DSM 14477 / JCM 11371 / ALM1</strain>
    </source>
</reference>
<dbReference type="Gene3D" id="3.40.50.300">
    <property type="entry name" value="P-loop containing nucleotide triphosphate hydrolases"/>
    <property type="match status" value="1"/>
</dbReference>
<sequence length="319" mass="35667">MNGQLAQVGQQLNSQDVVLLNGQPLGERPKPIYLLYHKPIGVVFQDAALLPHLSVQGNLDYALKRSGFERSQHRAQQDRWIELLNLGNLLNQSVLTLSGGQKQRVGIARALLSNPQILMLDEPMSALDWRTKNELIPLIKDVSKASKLPILLITHSPEEVERLADQVLLLNQGRVEQLESLQQTLSRPDSPLFDEQGAVSVLIGQPGKVSDGLQQIQLGDNTLWVKPLNRTNQEPVRIRVLARDVSLALSNPKDLSIVNHMPVKIDELIEQPDHRLLVRLRLDNQQHLFAEITQQSAQRLNLQPGLVVYALIKSVALAE</sequence>
<dbReference type="PROSITE" id="PS51866">
    <property type="entry name" value="MOP"/>
    <property type="match status" value="1"/>
</dbReference>
<dbReference type="InterPro" id="IPR027417">
    <property type="entry name" value="P-loop_NTPase"/>
</dbReference>
<organism evidence="10 11">
    <name type="scientific">Thiomicrospira cyclica (strain DSM 14477 / JCM 11371 / ALM1)</name>
    <name type="common">Thioalkalimicrobium cyclicum</name>
    <dbReference type="NCBI Taxonomy" id="717773"/>
    <lineage>
        <taxon>Bacteria</taxon>
        <taxon>Pseudomonadati</taxon>
        <taxon>Pseudomonadota</taxon>
        <taxon>Gammaproteobacteria</taxon>
        <taxon>Thiotrichales</taxon>
        <taxon>Piscirickettsiaceae</taxon>
        <taxon>Thiomicrospira</taxon>
    </lineage>
</organism>
<dbReference type="InterPro" id="IPR003439">
    <property type="entry name" value="ABC_transporter-like_ATP-bd"/>
</dbReference>
<dbReference type="EMBL" id="CP002776">
    <property type="protein sequence ID" value="AEG31181.1"/>
    <property type="molecule type" value="Genomic_DNA"/>
</dbReference>
<dbReference type="SUPFAM" id="SSF50331">
    <property type="entry name" value="MOP-like"/>
    <property type="match status" value="1"/>
</dbReference>
<keyword evidence="11" id="KW-1185">Reference proteome</keyword>
<feature type="domain" description="ABC transporter" evidence="8">
    <location>
        <begin position="3"/>
        <end position="197"/>
    </location>
</feature>
<keyword evidence="4" id="KW-0067">ATP-binding</keyword>
<gene>
    <name evidence="10" type="ordered locus">Thicy_0407</name>
</gene>
<evidence type="ECO:0000313" key="11">
    <source>
        <dbReference type="Proteomes" id="UP000009232"/>
    </source>
</evidence>
<dbReference type="Proteomes" id="UP000009232">
    <property type="component" value="Chromosome"/>
</dbReference>
<dbReference type="InterPro" id="IPR050334">
    <property type="entry name" value="Molybdenum_import_ModC"/>
</dbReference>
<dbReference type="PROSITE" id="PS50893">
    <property type="entry name" value="ABC_TRANSPORTER_2"/>
    <property type="match status" value="1"/>
</dbReference>
<evidence type="ECO:0000256" key="1">
    <source>
        <dbReference type="ARBA" id="ARBA00022475"/>
    </source>
</evidence>
<dbReference type="InterPro" id="IPR004606">
    <property type="entry name" value="Mop_domain"/>
</dbReference>
<dbReference type="SUPFAM" id="SSF52540">
    <property type="entry name" value="P-loop containing nucleoside triphosphate hydrolases"/>
    <property type="match status" value="1"/>
</dbReference>
<dbReference type="GO" id="GO:0005524">
    <property type="term" value="F:ATP binding"/>
    <property type="evidence" value="ECO:0007669"/>
    <property type="project" value="UniProtKB-KW"/>
</dbReference>
<dbReference type="Pfam" id="PF00005">
    <property type="entry name" value="ABC_tran"/>
    <property type="match status" value="1"/>
</dbReference>
<dbReference type="PANTHER" id="PTHR43514">
    <property type="entry name" value="ABC TRANSPORTER I FAMILY MEMBER 10"/>
    <property type="match status" value="1"/>
</dbReference>
<dbReference type="AlphaFoldDB" id="F6DAT8"/>
<keyword evidence="5" id="KW-1278">Translocase</keyword>
<feature type="domain" description="Mop" evidence="9">
    <location>
        <begin position="254"/>
        <end position="319"/>
    </location>
</feature>
<evidence type="ECO:0000256" key="2">
    <source>
        <dbReference type="ARBA" id="ARBA00022505"/>
    </source>
</evidence>
<dbReference type="PROSITE" id="PS00211">
    <property type="entry name" value="ABC_TRANSPORTER_1"/>
    <property type="match status" value="1"/>
</dbReference>
<evidence type="ECO:0000256" key="7">
    <source>
        <dbReference type="PROSITE-ProRule" id="PRU01213"/>
    </source>
</evidence>
<evidence type="ECO:0000256" key="5">
    <source>
        <dbReference type="ARBA" id="ARBA00022967"/>
    </source>
</evidence>
<dbReference type="InterPro" id="IPR008995">
    <property type="entry name" value="Mo/tungstate-bd_C_term_dom"/>
</dbReference>
<dbReference type="GO" id="GO:0016887">
    <property type="term" value="F:ATP hydrolysis activity"/>
    <property type="evidence" value="ECO:0007669"/>
    <property type="project" value="InterPro"/>
</dbReference>
<dbReference type="RefSeq" id="WP_013834962.1">
    <property type="nucleotide sequence ID" value="NC_015581.1"/>
</dbReference>
<protein>
    <submittedName>
        <fullName evidence="10">Molybdate ABC transporter, ATPase subunit</fullName>
        <ecNumber evidence="10">3.6.3.29</ecNumber>
    </submittedName>
</protein>
<keyword evidence="10" id="KW-0378">Hydrolase</keyword>
<evidence type="ECO:0000256" key="4">
    <source>
        <dbReference type="ARBA" id="ARBA00022840"/>
    </source>
</evidence>
<keyword evidence="6" id="KW-0472">Membrane</keyword>
<evidence type="ECO:0000313" key="10">
    <source>
        <dbReference type="EMBL" id="AEG31181.1"/>
    </source>
</evidence>
<name>F6DAT8_THICA</name>
<keyword evidence="1" id="KW-1003">Cell membrane</keyword>
<dbReference type="GO" id="GO:0015689">
    <property type="term" value="P:molybdate ion transport"/>
    <property type="evidence" value="ECO:0007669"/>
    <property type="project" value="InterPro"/>
</dbReference>
<keyword evidence="2 7" id="KW-0500">Molybdenum</keyword>
<dbReference type="KEGG" id="tcy:Thicy_0407"/>
<keyword evidence="3" id="KW-0547">Nucleotide-binding</keyword>
<dbReference type="PANTHER" id="PTHR43514:SF4">
    <property type="entry name" value="ABC TRANSPORTER I FAMILY MEMBER 10"/>
    <property type="match status" value="1"/>
</dbReference>
<dbReference type="EC" id="3.6.3.29" evidence="10"/>
<dbReference type="STRING" id="717773.Thicy_0407"/>
<dbReference type="Gene3D" id="2.40.50.100">
    <property type="match status" value="1"/>
</dbReference>
<proteinExistence type="predicted"/>
<dbReference type="InterPro" id="IPR005116">
    <property type="entry name" value="Transp-assoc_OB_typ1"/>
</dbReference>
<accession>F6DAT8</accession>
<evidence type="ECO:0000256" key="3">
    <source>
        <dbReference type="ARBA" id="ARBA00022741"/>
    </source>
</evidence>